<dbReference type="EMBL" id="CP034549">
    <property type="protein sequence ID" value="AZQ43257.1"/>
    <property type="molecule type" value="Genomic_DNA"/>
</dbReference>
<evidence type="ECO:0000313" key="5">
    <source>
        <dbReference type="Proteomes" id="UP000279600"/>
    </source>
</evidence>
<evidence type="ECO:0000256" key="1">
    <source>
        <dbReference type="PROSITE-ProRule" id="PRU00169"/>
    </source>
</evidence>
<dbReference type="AlphaFoldDB" id="A0A3S9MVU7"/>
<dbReference type="PROSITE" id="PS50110">
    <property type="entry name" value="RESPONSE_REGULATORY"/>
    <property type="match status" value="1"/>
</dbReference>
<keyword evidence="1" id="KW-0597">Phosphoprotein</keyword>
<dbReference type="Pfam" id="PF00072">
    <property type="entry name" value="Response_reg"/>
    <property type="match status" value="1"/>
</dbReference>
<dbReference type="Proteomes" id="UP000279600">
    <property type="component" value="Chromosome"/>
</dbReference>
<keyword evidence="5" id="KW-1185">Reference proteome</keyword>
<dbReference type="Gene3D" id="3.40.50.2300">
    <property type="match status" value="1"/>
</dbReference>
<protein>
    <submittedName>
        <fullName evidence="4">Response regulator</fullName>
    </submittedName>
</protein>
<organism evidence="4 5">
    <name type="scientific">Nonlabens ponticola</name>
    <dbReference type="NCBI Taxonomy" id="2496866"/>
    <lineage>
        <taxon>Bacteria</taxon>
        <taxon>Pseudomonadati</taxon>
        <taxon>Bacteroidota</taxon>
        <taxon>Flavobacteriia</taxon>
        <taxon>Flavobacteriales</taxon>
        <taxon>Flavobacteriaceae</taxon>
        <taxon>Nonlabens</taxon>
    </lineage>
</organism>
<feature type="modified residue" description="4-aspartylphosphate" evidence="1">
    <location>
        <position position="75"/>
    </location>
</feature>
<dbReference type="PANTHER" id="PTHR45566">
    <property type="entry name" value="HTH-TYPE TRANSCRIPTIONAL REGULATOR YHJB-RELATED"/>
    <property type="match status" value="1"/>
</dbReference>
<accession>A0A3S9MVU7</accession>
<dbReference type="InterPro" id="IPR011006">
    <property type="entry name" value="CheY-like_superfamily"/>
</dbReference>
<keyword evidence="2" id="KW-0175">Coiled coil</keyword>
<evidence type="ECO:0000313" key="4">
    <source>
        <dbReference type="EMBL" id="AZQ43257.1"/>
    </source>
</evidence>
<dbReference type="PANTHER" id="PTHR45566:SF1">
    <property type="entry name" value="HTH-TYPE TRANSCRIPTIONAL REGULATOR YHJB-RELATED"/>
    <property type="match status" value="1"/>
</dbReference>
<proteinExistence type="predicted"/>
<dbReference type="KEGG" id="noj:EJ995_03030"/>
<feature type="coiled-coil region" evidence="2">
    <location>
        <begin position="140"/>
        <end position="174"/>
    </location>
</feature>
<gene>
    <name evidence="4" type="ORF">EJ995_03030</name>
</gene>
<dbReference type="CDD" id="cd00156">
    <property type="entry name" value="REC"/>
    <property type="match status" value="1"/>
</dbReference>
<name>A0A3S9MVU7_9FLAO</name>
<reference evidence="4 5" key="1">
    <citation type="submission" date="2018-12" db="EMBL/GenBank/DDBJ databases">
        <title>Complete genome of Nonlabens sp. MJ115.</title>
        <authorList>
            <person name="Choi H.S."/>
            <person name="Jung J."/>
        </authorList>
    </citation>
    <scope>NUCLEOTIDE SEQUENCE [LARGE SCALE GENOMIC DNA]</scope>
    <source>
        <strain evidence="4 5">MJ115</strain>
    </source>
</reference>
<feature type="domain" description="Response regulatory" evidence="3">
    <location>
        <begin position="24"/>
        <end position="141"/>
    </location>
</feature>
<dbReference type="InterPro" id="IPR001789">
    <property type="entry name" value="Sig_transdc_resp-reg_receiver"/>
</dbReference>
<sequence>MSLRRPCIIGCTLILIRMIDKKLKILIVEDSITDAALIQRQVRKTISDPEIVMCDSILKVRHALKTFIPDFVFTDYALVGFTGMDVIENVKDIYPAVPIVMITGTLNDEELAANAVLKGASAYLLKNDINNLHEKLEPILERLIVEKSRLFDKLERERQEREKLEEIHSLLKEAAMADDKQETTQEYYTKLLSNIGDRLKTIIK</sequence>
<dbReference type="InterPro" id="IPR051015">
    <property type="entry name" value="EvgA-like"/>
</dbReference>
<dbReference type="SUPFAM" id="SSF52172">
    <property type="entry name" value="CheY-like"/>
    <property type="match status" value="1"/>
</dbReference>
<dbReference type="SMART" id="SM00448">
    <property type="entry name" value="REC"/>
    <property type="match status" value="1"/>
</dbReference>
<evidence type="ECO:0000259" key="3">
    <source>
        <dbReference type="PROSITE" id="PS50110"/>
    </source>
</evidence>
<dbReference type="GO" id="GO:0000160">
    <property type="term" value="P:phosphorelay signal transduction system"/>
    <property type="evidence" value="ECO:0007669"/>
    <property type="project" value="InterPro"/>
</dbReference>
<evidence type="ECO:0000256" key="2">
    <source>
        <dbReference type="SAM" id="Coils"/>
    </source>
</evidence>
<dbReference type="OrthoDB" id="794741at2"/>